<reference evidence="2" key="1">
    <citation type="journal article" date="2023" name="PLoS Negl. Trop. Dis.">
        <title>A genome sequence for Biomphalaria pfeifferi, the major vector snail for the human-infecting parasite Schistosoma mansoni.</title>
        <authorList>
            <person name="Bu L."/>
            <person name="Lu L."/>
            <person name="Laidemitt M.R."/>
            <person name="Zhang S.M."/>
            <person name="Mutuku M."/>
            <person name="Mkoji G."/>
            <person name="Steinauer M."/>
            <person name="Loker E.S."/>
        </authorList>
    </citation>
    <scope>NUCLEOTIDE SEQUENCE</scope>
    <source>
        <strain evidence="2">KasaAsao</strain>
    </source>
</reference>
<comment type="caution">
    <text evidence="2">The sequence shown here is derived from an EMBL/GenBank/DDBJ whole genome shotgun (WGS) entry which is preliminary data.</text>
</comment>
<evidence type="ECO:0000313" key="3">
    <source>
        <dbReference type="Proteomes" id="UP001233172"/>
    </source>
</evidence>
<dbReference type="AlphaFoldDB" id="A0AAD8BIV2"/>
<protein>
    <submittedName>
        <fullName evidence="2">Uncharacterized protein</fullName>
    </submittedName>
</protein>
<organism evidence="2 3">
    <name type="scientific">Biomphalaria pfeifferi</name>
    <name type="common">Bloodfluke planorb</name>
    <name type="synonym">Freshwater snail</name>
    <dbReference type="NCBI Taxonomy" id="112525"/>
    <lineage>
        <taxon>Eukaryota</taxon>
        <taxon>Metazoa</taxon>
        <taxon>Spiralia</taxon>
        <taxon>Lophotrochozoa</taxon>
        <taxon>Mollusca</taxon>
        <taxon>Gastropoda</taxon>
        <taxon>Heterobranchia</taxon>
        <taxon>Euthyneura</taxon>
        <taxon>Panpulmonata</taxon>
        <taxon>Hygrophila</taxon>
        <taxon>Lymnaeoidea</taxon>
        <taxon>Planorbidae</taxon>
        <taxon>Biomphalaria</taxon>
    </lineage>
</organism>
<feature type="compositionally biased region" description="Polar residues" evidence="1">
    <location>
        <begin position="281"/>
        <end position="294"/>
    </location>
</feature>
<proteinExistence type="predicted"/>
<accession>A0AAD8BIV2</accession>
<evidence type="ECO:0000256" key="1">
    <source>
        <dbReference type="SAM" id="MobiDB-lite"/>
    </source>
</evidence>
<reference evidence="2" key="2">
    <citation type="submission" date="2023-04" db="EMBL/GenBank/DDBJ databases">
        <authorList>
            <person name="Bu L."/>
            <person name="Lu L."/>
            <person name="Laidemitt M.R."/>
            <person name="Zhang S.M."/>
            <person name="Mutuku M."/>
            <person name="Mkoji G."/>
            <person name="Steinauer M."/>
            <person name="Loker E.S."/>
        </authorList>
    </citation>
    <scope>NUCLEOTIDE SEQUENCE</scope>
    <source>
        <strain evidence="2">KasaAsao</strain>
        <tissue evidence="2">Whole Snail</tissue>
    </source>
</reference>
<evidence type="ECO:0000313" key="2">
    <source>
        <dbReference type="EMBL" id="KAK0054609.1"/>
    </source>
</evidence>
<keyword evidence="3" id="KW-1185">Reference proteome</keyword>
<feature type="region of interest" description="Disordered" evidence="1">
    <location>
        <begin position="267"/>
        <end position="334"/>
    </location>
</feature>
<dbReference type="EMBL" id="JASAOG010000076">
    <property type="protein sequence ID" value="KAK0054609.1"/>
    <property type="molecule type" value="Genomic_DNA"/>
</dbReference>
<name>A0AAD8BIV2_BIOPF</name>
<gene>
    <name evidence="2" type="ORF">Bpfe_015954</name>
</gene>
<dbReference type="Proteomes" id="UP001233172">
    <property type="component" value="Unassembled WGS sequence"/>
</dbReference>
<sequence length="334" mass="36768">MMVKTALQFSLLTINKNFIDISSIVNCNMWLQAISLVTAFTAVHGMCFGVPLQQPPVGLTCPDHMVYYSQLCICLEPKHLDRFNEIGTLGLRQVPMASTNFMDPTETFKSKLDALRNRLTASLPDVSHHGYGSAIGDVRIPLTIFADRYLVPSNALDSILSSNYNGIPRSWRIGGLLESWSNEALARGEIPTVNTGGPFNPATSGWGPGVNDLSTLSLLERLHNMRTMWRYASLPAEDNRLTEVRVANEFFKHLPITGISPDTARSYYSAAGGPDAPQPQKMLTQSQLSQTTINQKRDELITSGLGILPKESTRGRPSSHLRRMTKSQSTSTSA</sequence>